<dbReference type="EMBL" id="OCMU01000002">
    <property type="protein sequence ID" value="SOD21059.1"/>
    <property type="molecule type" value="Genomic_DNA"/>
</dbReference>
<protein>
    <recommendedName>
        <fullName evidence="4">Flagellar brake protein YcgR</fullName>
    </recommendedName>
    <alternativeName>
        <fullName evidence="4">Cyclic di-GMP binding protein YcgR</fullName>
    </alternativeName>
</protein>
<evidence type="ECO:0000313" key="12">
    <source>
        <dbReference type="Proteomes" id="UP000181998"/>
    </source>
</evidence>
<keyword evidence="2 4" id="KW-0547">Nucleotide-binding</keyword>
<accession>A0A0S3AJW0</accession>
<comment type="subcellular location">
    <subcellularLocation>
        <location evidence="4">Bacterial flagellum basal body</location>
    </subcellularLocation>
</comment>
<dbReference type="InterPro" id="IPR009875">
    <property type="entry name" value="PilZ_domain"/>
</dbReference>
<evidence type="ECO:0000259" key="5">
    <source>
        <dbReference type="Pfam" id="PF07238"/>
    </source>
</evidence>
<keyword evidence="7" id="KW-0969">Cilium</keyword>
<dbReference type="OrthoDB" id="5572581at2"/>
<dbReference type="Proteomes" id="UP000244110">
    <property type="component" value="Unassembled WGS sequence"/>
</dbReference>
<keyword evidence="3 4" id="KW-0975">Bacterial flagellum</keyword>
<comment type="subunit">
    <text evidence="4">Monomer. Interacts with the flagellar basal bodies.</text>
</comment>
<feature type="domain" description="PilZ" evidence="5">
    <location>
        <begin position="136"/>
        <end position="252"/>
    </location>
</feature>
<dbReference type="EMBL" id="FNLN01000026">
    <property type="protein sequence ID" value="SDU12873.1"/>
    <property type="molecule type" value="Genomic_DNA"/>
</dbReference>
<evidence type="ECO:0000313" key="9">
    <source>
        <dbReference type="EMBL" id="SEQ05465.1"/>
    </source>
</evidence>
<reference evidence="7 16" key="4">
    <citation type="submission" date="2018-04" db="EMBL/GenBank/DDBJ databases">
        <title>Active sludge and wastewater microbial communities from Klosterneuburg, Austria.</title>
        <authorList>
            <person name="Wagner M."/>
        </authorList>
    </citation>
    <scope>NUCLEOTIDE SEQUENCE [LARGE SCALE GENOMIC DNA]</scope>
    <source>
        <strain evidence="7 16">Nm4</strain>
    </source>
</reference>
<dbReference type="Gene3D" id="2.30.110.10">
    <property type="entry name" value="Electron Transport, Fmn-binding Protein, Chain A"/>
    <property type="match status" value="1"/>
</dbReference>
<dbReference type="Proteomes" id="UP000242498">
    <property type="component" value="Chromosome I"/>
</dbReference>
<evidence type="ECO:0000313" key="14">
    <source>
        <dbReference type="Proteomes" id="UP000219335"/>
    </source>
</evidence>
<evidence type="ECO:0000313" key="13">
    <source>
        <dbReference type="Proteomes" id="UP000182882"/>
    </source>
</evidence>
<evidence type="ECO:0000313" key="10">
    <source>
        <dbReference type="EMBL" id="SNX59545.1"/>
    </source>
</evidence>
<dbReference type="Proteomes" id="UP000181998">
    <property type="component" value="Unassembled WGS sequence"/>
</dbReference>
<dbReference type="GO" id="GO:0035438">
    <property type="term" value="F:cyclic-di-GMP binding"/>
    <property type="evidence" value="ECO:0007669"/>
    <property type="project" value="UniProtKB-UniRule"/>
</dbReference>
<evidence type="ECO:0000313" key="11">
    <source>
        <dbReference type="EMBL" id="SOD21059.1"/>
    </source>
</evidence>
<comment type="function">
    <text evidence="4">Acts as a flagellar brake, regulating swimming and swarming in a bis-(3'-5') cyclic diguanylic acid (c-di-GMP)-dependent manner. Binds 1 c-di-GMP dimer per subunit. Increasing levels of c-di-GMP lead to decreased motility.</text>
</comment>
<evidence type="ECO:0000259" key="6">
    <source>
        <dbReference type="Pfam" id="PF07317"/>
    </source>
</evidence>
<comment type="similarity">
    <text evidence="4">Belongs to the YcgR family.</text>
</comment>
<dbReference type="InterPro" id="IPR012349">
    <property type="entry name" value="Split_barrel_FMN-bd"/>
</dbReference>
<dbReference type="KEGG" id="nur:ATY38_09520"/>
<dbReference type="InterPro" id="IPR009926">
    <property type="entry name" value="T3SS_YcgR_PilZN"/>
</dbReference>
<dbReference type="STRING" id="44577.ATY38_09520"/>
<dbReference type="AlphaFoldDB" id="A0A0S3AJW0"/>
<dbReference type="Gene3D" id="2.40.10.220">
    <property type="entry name" value="predicted glycosyltransferase like domains"/>
    <property type="match status" value="1"/>
</dbReference>
<gene>
    <name evidence="4" type="primary">ycgR</name>
    <name evidence="7" type="ORF">C8R28_105211</name>
    <name evidence="8" type="ORF">SAMN05216406_12635</name>
    <name evidence="9" type="ORF">SAMN05421510_101732</name>
    <name evidence="10" type="ORF">SAMN06296273_0988</name>
    <name evidence="11" type="ORF">SAMN06297164_3139</name>
</gene>
<dbReference type="Proteomes" id="UP000182882">
    <property type="component" value="Unassembled WGS sequence"/>
</dbReference>
<evidence type="ECO:0000313" key="7">
    <source>
        <dbReference type="EMBL" id="PTQ79327.1"/>
    </source>
</evidence>
<dbReference type="GO" id="GO:0009425">
    <property type="term" value="C:bacterial-type flagellum basal body"/>
    <property type="evidence" value="ECO:0007669"/>
    <property type="project" value="UniProtKB-SubCell"/>
</dbReference>
<organism evidence="7 16">
    <name type="scientific">Nitrosomonas ureae</name>
    <dbReference type="NCBI Taxonomy" id="44577"/>
    <lineage>
        <taxon>Bacteria</taxon>
        <taxon>Pseudomonadati</taxon>
        <taxon>Pseudomonadota</taxon>
        <taxon>Betaproteobacteria</taxon>
        <taxon>Nitrosomonadales</taxon>
        <taxon>Nitrosomonadaceae</taxon>
        <taxon>Nitrosomonas</taxon>
    </lineage>
</organism>
<evidence type="ECO:0000313" key="15">
    <source>
        <dbReference type="Proteomes" id="UP000242498"/>
    </source>
</evidence>
<dbReference type="RefSeq" id="WP_013648086.1">
    <property type="nucleotide sequence ID" value="NZ_CP013341.1"/>
</dbReference>
<dbReference type="Proteomes" id="UP000219335">
    <property type="component" value="Unassembled WGS sequence"/>
</dbReference>
<proteinExistence type="inferred from homology"/>
<reference evidence="13" key="1">
    <citation type="submission" date="2016-10" db="EMBL/GenBank/DDBJ databases">
        <authorList>
            <person name="Varghese N."/>
            <person name="Submissions S."/>
        </authorList>
    </citation>
    <scope>NUCLEOTIDE SEQUENCE [LARGE SCALE GENOMIC DNA]</scope>
    <source>
        <strain evidence="13">Nm10</strain>
    </source>
</reference>
<evidence type="ECO:0000256" key="1">
    <source>
        <dbReference type="ARBA" id="ARBA00022636"/>
    </source>
</evidence>
<dbReference type="InterPro" id="IPR023787">
    <property type="entry name" value="T3SS_YcgR"/>
</dbReference>
<reference evidence="11 14" key="3">
    <citation type="submission" date="2017-09" db="EMBL/GenBank/DDBJ databases">
        <authorList>
            <person name="Ehlers B."/>
            <person name="Leendertz F.H."/>
        </authorList>
    </citation>
    <scope>NUCLEOTIDE SEQUENCE [LARGE SCALE GENOMIC DNA]</scope>
    <source>
        <strain evidence="11 14">Nm42</strain>
    </source>
</reference>
<dbReference type="Pfam" id="PF07238">
    <property type="entry name" value="PilZ"/>
    <property type="match status" value="1"/>
</dbReference>
<dbReference type="GO" id="GO:0071945">
    <property type="term" value="P:regulation of bacterial-type flagellum-dependent cell motility by regulation of motor speed"/>
    <property type="evidence" value="ECO:0007669"/>
    <property type="project" value="UniProtKB-UniRule"/>
</dbReference>
<dbReference type="GO" id="GO:0071973">
    <property type="term" value="P:bacterial-type flagellum-dependent cell motility"/>
    <property type="evidence" value="ECO:0007669"/>
    <property type="project" value="UniProtKB-UniRule"/>
</dbReference>
<keyword evidence="7" id="KW-0966">Cell projection</keyword>
<evidence type="ECO:0000256" key="2">
    <source>
        <dbReference type="ARBA" id="ARBA00022741"/>
    </source>
</evidence>
<evidence type="ECO:0000256" key="3">
    <source>
        <dbReference type="ARBA" id="ARBA00023143"/>
    </source>
</evidence>
<reference evidence="8 12" key="2">
    <citation type="submission" date="2016-10" db="EMBL/GenBank/DDBJ databases">
        <authorList>
            <person name="de Groot N.N."/>
        </authorList>
    </citation>
    <scope>NUCLEOTIDE SEQUENCE [LARGE SCALE GENOMIC DNA]</scope>
    <source>
        <strain evidence="8">Nm10</strain>
        <strain evidence="10 15">Nm15</strain>
        <strain evidence="9 12">Nm9</strain>
    </source>
</reference>
<dbReference type="EMBL" id="FOFX01000017">
    <property type="protein sequence ID" value="SEQ05465.1"/>
    <property type="molecule type" value="Genomic_DNA"/>
</dbReference>
<dbReference type="EMBL" id="QAOL01000052">
    <property type="protein sequence ID" value="PTQ79327.1"/>
    <property type="molecule type" value="Genomic_DNA"/>
</dbReference>
<evidence type="ECO:0000313" key="16">
    <source>
        <dbReference type="Proteomes" id="UP000244110"/>
    </source>
</evidence>
<evidence type="ECO:0000313" key="8">
    <source>
        <dbReference type="EMBL" id="SDU12873.1"/>
    </source>
</evidence>
<keyword evidence="1 4" id="KW-0973">c-di-GMP</keyword>
<feature type="domain" description="Type III secretion system flagellar brake protein YcgR PilZN" evidence="6">
    <location>
        <begin position="28"/>
        <end position="134"/>
    </location>
</feature>
<sequence length="261" mass="29971">MLAPNQETETYEVLEPTTLFSDEKNEKFRIRSEIDILFILRGIMQADSLITLYPDYESDFILTSILAINSDRKEMVIDYGINEKHCQKALNSKELVFVTTQNRVKIEFVCNQIKKIYFNNKDAFVVNIPETLLRIQRRNHFRISTPIVKPLKCAIPIPGKNTTTSKAEVALLDISCGGTAVIDQHPIINFDPGIIYDNCQIMLPEIGTINVTIQVKNTYEITLRNGQNCMRAGCQFINLAANMEAMIQRYIIKQEQMRKMK</sequence>
<name>A0A0S3AJW0_9PROT</name>
<keyword evidence="13" id="KW-1185">Reference proteome</keyword>
<keyword evidence="7" id="KW-0282">Flagellum</keyword>
<dbReference type="EMBL" id="LT907782">
    <property type="protein sequence ID" value="SNX59545.1"/>
    <property type="molecule type" value="Genomic_DNA"/>
</dbReference>
<dbReference type="HAMAP" id="MF_01457">
    <property type="entry name" value="YcgR"/>
    <property type="match status" value="1"/>
</dbReference>
<dbReference type="Pfam" id="PF07317">
    <property type="entry name" value="PilZN"/>
    <property type="match status" value="1"/>
</dbReference>
<evidence type="ECO:0000256" key="4">
    <source>
        <dbReference type="HAMAP-Rule" id="MF_01457"/>
    </source>
</evidence>